<evidence type="ECO:0000256" key="7">
    <source>
        <dbReference type="ARBA" id="ARBA00023274"/>
    </source>
</evidence>
<dbReference type="PANTHER" id="PTHR13457">
    <property type="entry name" value="BAP28"/>
    <property type="match status" value="1"/>
</dbReference>
<keyword evidence="11" id="KW-1185">Reference proteome</keyword>
<evidence type="ECO:0000313" key="11">
    <source>
        <dbReference type="Proteomes" id="UP000654370"/>
    </source>
</evidence>
<evidence type="ECO:0000256" key="5">
    <source>
        <dbReference type="ARBA" id="ARBA00022552"/>
    </source>
</evidence>
<dbReference type="PANTHER" id="PTHR13457:SF1">
    <property type="entry name" value="HEAT REPEAT-CONTAINING PROTEIN 1"/>
    <property type="match status" value="1"/>
</dbReference>
<dbReference type="Pfam" id="PF23243">
    <property type="entry name" value="HEAT_HEATR1"/>
    <property type="match status" value="1"/>
</dbReference>
<protein>
    <recommendedName>
        <fullName evidence="3 8">U3 small nucleolar RNA-associated protein 10</fullName>
    </recommendedName>
</protein>
<dbReference type="GO" id="GO:0000462">
    <property type="term" value="P:maturation of SSU-rRNA from tricistronic rRNA transcript (SSU-rRNA, 5.8S rRNA, LSU-rRNA)"/>
    <property type="evidence" value="ECO:0007669"/>
    <property type="project" value="TreeGrafter"/>
</dbReference>
<dbReference type="InterPro" id="IPR011989">
    <property type="entry name" value="ARM-like"/>
</dbReference>
<dbReference type="GO" id="GO:0030515">
    <property type="term" value="F:snoRNA binding"/>
    <property type="evidence" value="ECO:0007669"/>
    <property type="project" value="TreeGrafter"/>
</dbReference>
<evidence type="ECO:0000256" key="4">
    <source>
        <dbReference type="ARBA" id="ARBA00022517"/>
    </source>
</evidence>
<comment type="similarity">
    <text evidence="2 8">Belongs to the HEATR1/UTP10 family.</text>
</comment>
<dbReference type="EMBL" id="JAEPQZ010000002">
    <property type="protein sequence ID" value="KAG2184984.1"/>
    <property type="molecule type" value="Genomic_DNA"/>
</dbReference>
<keyword evidence="5 8" id="KW-0698">rRNA processing</keyword>
<dbReference type="Gene3D" id="1.25.10.10">
    <property type="entry name" value="Leucine-rich Repeat Variant"/>
    <property type="match status" value="2"/>
</dbReference>
<comment type="subcellular location">
    <subcellularLocation>
        <location evidence="1 8">Nucleus</location>
        <location evidence="1 8">Nucleolus</location>
    </subcellularLocation>
</comment>
<keyword evidence="7 8" id="KW-0687">Ribonucleoprotein</keyword>
<evidence type="ECO:0000256" key="6">
    <source>
        <dbReference type="ARBA" id="ARBA00023242"/>
    </source>
</evidence>
<comment type="caution">
    <text evidence="10">The sequence shown here is derived from an EMBL/GenBank/DDBJ whole genome shotgun (WGS) entry which is preliminary data.</text>
</comment>
<proteinExistence type="inferred from homology"/>
<dbReference type="InterPro" id="IPR040191">
    <property type="entry name" value="UTP10"/>
</dbReference>
<comment type="subunit">
    <text evidence="8">Component of the ribosomal small subunit (SSU) processome.</text>
</comment>
<dbReference type="InterPro" id="IPR012954">
    <property type="entry name" value="BP28_C_dom"/>
</dbReference>
<dbReference type="SMART" id="SM01036">
    <property type="entry name" value="BP28CT"/>
    <property type="match status" value="1"/>
</dbReference>
<evidence type="ECO:0000256" key="2">
    <source>
        <dbReference type="ARBA" id="ARBA00010559"/>
    </source>
</evidence>
<dbReference type="SUPFAM" id="SSF48371">
    <property type="entry name" value="ARM repeat"/>
    <property type="match status" value="2"/>
</dbReference>
<evidence type="ECO:0000256" key="3">
    <source>
        <dbReference type="ARBA" id="ARBA00015399"/>
    </source>
</evidence>
<evidence type="ECO:0000259" key="9">
    <source>
        <dbReference type="SMART" id="SM01036"/>
    </source>
</evidence>
<dbReference type="GO" id="GO:0030686">
    <property type="term" value="C:90S preribosome"/>
    <property type="evidence" value="ECO:0007669"/>
    <property type="project" value="TreeGrafter"/>
</dbReference>
<reference evidence="10" key="1">
    <citation type="submission" date="2020-12" db="EMBL/GenBank/DDBJ databases">
        <title>Metabolic potential, ecology and presence of endohyphal bacteria is reflected in genomic diversity of Mucoromycotina.</title>
        <authorList>
            <person name="Muszewska A."/>
            <person name="Okrasinska A."/>
            <person name="Steczkiewicz K."/>
            <person name="Drgas O."/>
            <person name="Orlowska M."/>
            <person name="Perlinska-Lenart U."/>
            <person name="Aleksandrzak-Piekarczyk T."/>
            <person name="Szatraj K."/>
            <person name="Zielenkiewicz U."/>
            <person name="Pilsyk S."/>
            <person name="Malc E."/>
            <person name="Mieczkowski P."/>
            <person name="Kruszewska J.S."/>
            <person name="Biernat P."/>
            <person name="Pawlowska J."/>
        </authorList>
    </citation>
    <scope>NUCLEOTIDE SEQUENCE</scope>
    <source>
        <strain evidence="10">WA0000067209</strain>
    </source>
</reference>
<name>A0A8H7Q4P3_MORIS</name>
<gene>
    <name evidence="10" type="ORF">INT43_000897</name>
</gene>
<evidence type="ECO:0000313" key="10">
    <source>
        <dbReference type="EMBL" id="KAG2184984.1"/>
    </source>
</evidence>
<dbReference type="InterPro" id="IPR016024">
    <property type="entry name" value="ARM-type_fold"/>
</dbReference>
<dbReference type="GO" id="GO:0032040">
    <property type="term" value="C:small-subunit processome"/>
    <property type="evidence" value="ECO:0007669"/>
    <property type="project" value="TreeGrafter"/>
</dbReference>
<sequence length="1366" mass="154084">MNNATAHLSVPKEQIKWLDAEKSSMKKGEQVVAEYKEAVYLLFTILVTSTTAKLYDAALQNLFILHLKGHVLEFLARAWTENDVVATPIIKARALQLASMYIGAHSQDAIDYQLIVPSLLVAIGYPTFMVRKEAVKCLEEIHTVYSNLGAISDDKFYTSAAAATPKKKVSANTYGTCLSEVSKLSHSDAAHLVDHIWYRRREMSEDSTYLATVLNEYIEACQAANKKTKMNRVLDFFLSCIDHYPTIFGQVSLLKTLINVQSSKKISSLVGLLERSLTSTITKESAELISELIRCFTPAFAPEMGQAKNDKSLKIFCSLLENTYSMEVEGDEDAWEISTRRMALQQITLEFFNAASAKAREQIFKVMVDIATESDQRDIKAVKAVIRDIDLTANLIEPFLQGITQKINDFCEQVDAPSKKSRKEAPTKENVESDLFELVTILEILEYKSVINGVQLAKPLFDILSALLNANLRDSPVSLEYVNQLILSALTKIVQSMEEQKIQPAASQLQVHLVVNCIRSTSNPQTHNSALLLMAAIASLDAESVLHNIMPVFTFMGANVLRQDDNYSFQVIQQTLKKILPALVASSRSRKQSEDSLVLEVKPILKVFVDALAHIPEHRQIHLFTTLVETLGENEFLFAIISLVLERYLDRSNKGSSEAEYVKEFSLTVSQQFSAKTQLHSLILLMKSLTALPNDKPQDVDMTATAVFNVNEHTAKQLRQFKRACLQFAHELLGSRPFVLRVASDSHADPEVEKELQQYYTQAAESVLQIVQYFSEYLSQYAHSKNANAGIVKSWKETLKVAYKTLDKINLLLPIPAFVDTITHLIKHKDVIIRRKAMELFKSRVEEMSSKELKIHHDALLEIVPGFAAVVELEKTTDDAGIVSKQTALDCITVITRHFGSSRPEVFSNILPIVIGDSALKSDNSKIQIPSLVCLTFICNEIGPRAIPCLPKFMPTVLDMLNATVESEIPDVLLQLSAITSLESIVHVMPHFVSPYVSRLLSLALHRNIQTYDEASDEKQQLTREKAISLLNEMAINISPRVLLSPVFAYLDQAIKSGKESVLALVELVDNAIKSMSRENVTAHYKQIFKFFLSVFDFRRQHRSEFSEESIDEVEQHTIQAFIDLVMKLNETLFKPLFLKTLDWATVELASEDSKSISSELESRTLFFYKLLDGLLEKLKSIFTPYFGYAIDHTITCLKSYTDGDRSPDALWNYVMLTVRKSFLYDSDNLWNAEKFEKILNPVLDQMLVTTAGDSEDYLARMITYLVPCVGQMAVTVSNDALWKPLNHGVLMKTREDDPEIRLAALRCLEELYTRLGEEWLLFLAESISFLAELMEDDDSRVEKLVHQVNAQIETYLGESLDKYFN</sequence>
<feature type="domain" description="BP28 C-terminal" evidence="9">
    <location>
        <begin position="1078"/>
        <end position="1230"/>
    </location>
</feature>
<comment type="function">
    <text evidence="8">Involved in nucleolar processing of pre-18S ribosomal RNA.</text>
</comment>
<dbReference type="Proteomes" id="UP000654370">
    <property type="component" value="Unassembled WGS sequence"/>
</dbReference>
<dbReference type="Pfam" id="PF08146">
    <property type="entry name" value="BP28CT"/>
    <property type="match status" value="1"/>
</dbReference>
<keyword evidence="4 8" id="KW-0690">Ribosome biogenesis</keyword>
<keyword evidence="6 8" id="KW-0539">Nucleus</keyword>
<evidence type="ECO:0000256" key="8">
    <source>
        <dbReference type="RuleBase" id="RU367065"/>
    </source>
</evidence>
<accession>A0A8H7Q4P3</accession>
<organism evidence="10 11">
    <name type="scientific">Mortierella isabellina</name>
    <name type="common">Filamentous fungus</name>
    <name type="synonym">Umbelopsis isabellina</name>
    <dbReference type="NCBI Taxonomy" id="91625"/>
    <lineage>
        <taxon>Eukaryota</taxon>
        <taxon>Fungi</taxon>
        <taxon>Fungi incertae sedis</taxon>
        <taxon>Mucoromycota</taxon>
        <taxon>Mucoromycotina</taxon>
        <taxon>Umbelopsidomycetes</taxon>
        <taxon>Umbelopsidales</taxon>
        <taxon>Umbelopsidaceae</taxon>
        <taxon>Umbelopsis</taxon>
    </lineage>
</organism>
<evidence type="ECO:0000256" key="1">
    <source>
        <dbReference type="ARBA" id="ARBA00004604"/>
    </source>
</evidence>
<dbReference type="InterPro" id="IPR056473">
    <property type="entry name" value="HEAT_Utp10/HEAT1"/>
</dbReference>
<dbReference type="OrthoDB" id="31183at2759"/>
<dbReference type="GO" id="GO:0045943">
    <property type="term" value="P:positive regulation of transcription by RNA polymerase I"/>
    <property type="evidence" value="ECO:0007669"/>
    <property type="project" value="TreeGrafter"/>
</dbReference>
<dbReference type="GO" id="GO:0034455">
    <property type="term" value="C:t-UTP complex"/>
    <property type="evidence" value="ECO:0007669"/>
    <property type="project" value="TreeGrafter"/>
</dbReference>